<dbReference type="EMBL" id="CABPRW010000013">
    <property type="protein sequence ID" value="VVE45030.1"/>
    <property type="molecule type" value="Genomic_DNA"/>
</dbReference>
<accession>A0A5E4Y977</accession>
<evidence type="ECO:0000313" key="1">
    <source>
        <dbReference type="EMBL" id="VVE45030.1"/>
    </source>
</evidence>
<dbReference type="GO" id="GO:0016740">
    <property type="term" value="F:transferase activity"/>
    <property type="evidence" value="ECO:0007669"/>
    <property type="project" value="UniProtKB-KW"/>
</dbReference>
<dbReference type="OrthoDB" id="119742at2"/>
<dbReference type="Proteomes" id="UP000382577">
    <property type="component" value="Unassembled WGS sequence"/>
</dbReference>
<reference evidence="1 2" key="1">
    <citation type="submission" date="2019-08" db="EMBL/GenBank/DDBJ databases">
        <authorList>
            <person name="Peeters C."/>
        </authorList>
    </citation>
    <scope>NUCLEOTIDE SEQUENCE [LARGE SCALE GENOMIC DNA]</scope>
    <source>
        <strain evidence="1 2">LMG 31113</strain>
    </source>
</reference>
<organism evidence="1 2">
    <name type="scientific">Pandoraea fibrosis</name>
    <dbReference type="NCBI Taxonomy" id="1891094"/>
    <lineage>
        <taxon>Bacteria</taxon>
        <taxon>Pseudomonadati</taxon>
        <taxon>Pseudomonadota</taxon>
        <taxon>Betaproteobacteria</taxon>
        <taxon>Burkholderiales</taxon>
        <taxon>Burkholderiaceae</taxon>
        <taxon>Pandoraea</taxon>
    </lineage>
</organism>
<gene>
    <name evidence="1" type="ORF">PFI31113_04330</name>
</gene>
<proteinExistence type="predicted"/>
<protein>
    <submittedName>
        <fullName evidence="1">Putative glycosyltransferase</fullName>
    </submittedName>
</protein>
<dbReference type="AlphaFoldDB" id="A0A5E4Y977"/>
<sequence>MKDAGSAGRYQVTELLDGGVLNDRRKQPGGTQAYLIRRDAALTPLAQGRRIIHPVDDVPNHNWEHGIRVLSVTSATVVDHGDDLGATIASRPKATRSISQKLGREFHNARDSLSRYVDA</sequence>
<dbReference type="RefSeq" id="WP_150600825.1">
    <property type="nucleotide sequence ID" value="NZ_CABPRW010000013.1"/>
</dbReference>
<evidence type="ECO:0000313" key="2">
    <source>
        <dbReference type="Proteomes" id="UP000382577"/>
    </source>
</evidence>
<keyword evidence="1" id="KW-0808">Transferase</keyword>
<name>A0A5E4Y977_9BURK</name>